<dbReference type="EMBL" id="MU853225">
    <property type="protein sequence ID" value="KAK4125609.1"/>
    <property type="molecule type" value="Genomic_DNA"/>
</dbReference>
<dbReference type="RefSeq" id="XP_062649380.1">
    <property type="nucleotide sequence ID" value="XM_062791099.1"/>
</dbReference>
<evidence type="ECO:0000256" key="2">
    <source>
        <dbReference type="ARBA" id="ARBA00008335"/>
    </source>
</evidence>
<name>A0AAN6U3Q8_9PEZI</name>
<feature type="compositionally biased region" description="Pro residues" evidence="6">
    <location>
        <begin position="31"/>
        <end position="43"/>
    </location>
</feature>
<accession>A0AAN6U3Q8</accession>
<dbReference type="PANTHER" id="PTHR23502:SF68">
    <property type="entry name" value="MULTIDRUG TRANSPORTER, PUTATIVE (AFU_ORTHOLOGUE AFUA_3G01120)-RELATED"/>
    <property type="match status" value="1"/>
</dbReference>
<dbReference type="PANTHER" id="PTHR23502">
    <property type="entry name" value="MAJOR FACILITATOR SUPERFAMILY"/>
    <property type="match status" value="1"/>
</dbReference>
<comment type="subcellular location">
    <subcellularLocation>
        <location evidence="1">Membrane</location>
        <topology evidence="1">Multi-pass membrane protein</topology>
    </subcellularLocation>
</comment>
<comment type="caution">
    <text evidence="8">The sequence shown here is derived from an EMBL/GenBank/DDBJ whole genome shotgun (WGS) entry which is preliminary data.</text>
</comment>
<feature type="transmembrane region" description="Helical" evidence="7">
    <location>
        <begin position="244"/>
        <end position="261"/>
    </location>
</feature>
<feature type="transmembrane region" description="Helical" evidence="7">
    <location>
        <begin position="303"/>
        <end position="323"/>
    </location>
</feature>
<organism evidence="8 9">
    <name type="scientific">Parathielavia appendiculata</name>
    <dbReference type="NCBI Taxonomy" id="2587402"/>
    <lineage>
        <taxon>Eukaryota</taxon>
        <taxon>Fungi</taxon>
        <taxon>Dikarya</taxon>
        <taxon>Ascomycota</taxon>
        <taxon>Pezizomycotina</taxon>
        <taxon>Sordariomycetes</taxon>
        <taxon>Sordariomycetidae</taxon>
        <taxon>Sordariales</taxon>
        <taxon>Chaetomiaceae</taxon>
        <taxon>Parathielavia</taxon>
    </lineage>
</organism>
<evidence type="ECO:0000256" key="5">
    <source>
        <dbReference type="ARBA" id="ARBA00023136"/>
    </source>
</evidence>
<feature type="compositionally biased region" description="Polar residues" evidence="6">
    <location>
        <begin position="76"/>
        <end position="87"/>
    </location>
</feature>
<dbReference type="InterPro" id="IPR011701">
    <property type="entry name" value="MFS"/>
</dbReference>
<feature type="transmembrane region" description="Helical" evidence="7">
    <location>
        <begin position="177"/>
        <end position="204"/>
    </location>
</feature>
<feature type="region of interest" description="Disordered" evidence="6">
    <location>
        <begin position="1"/>
        <end position="90"/>
    </location>
</feature>
<keyword evidence="5 7" id="KW-0472">Membrane</keyword>
<dbReference type="GO" id="GO:0022857">
    <property type="term" value="F:transmembrane transporter activity"/>
    <property type="evidence" value="ECO:0007669"/>
    <property type="project" value="InterPro"/>
</dbReference>
<dbReference type="Pfam" id="PF07690">
    <property type="entry name" value="MFS_1"/>
    <property type="match status" value="1"/>
</dbReference>
<evidence type="ECO:0000313" key="8">
    <source>
        <dbReference type="EMBL" id="KAK4125609.1"/>
    </source>
</evidence>
<keyword evidence="9" id="KW-1185">Reference proteome</keyword>
<evidence type="ECO:0000256" key="4">
    <source>
        <dbReference type="ARBA" id="ARBA00022989"/>
    </source>
</evidence>
<proteinExistence type="inferred from homology"/>
<dbReference type="Proteomes" id="UP001302602">
    <property type="component" value="Unassembled WGS sequence"/>
</dbReference>
<dbReference type="Gene3D" id="1.20.1250.20">
    <property type="entry name" value="MFS general substrate transporter like domains"/>
    <property type="match status" value="1"/>
</dbReference>
<reference evidence="8" key="1">
    <citation type="journal article" date="2023" name="Mol. Phylogenet. Evol.">
        <title>Genome-scale phylogeny and comparative genomics of the fungal order Sordariales.</title>
        <authorList>
            <person name="Hensen N."/>
            <person name="Bonometti L."/>
            <person name="Westerberg I."/>
            <person name="Brannstrom I.O."/>
            <person name="Guillou S."/>
            <person name="Cros-Aarteil S."/>
            <person name="Calhoun S."/>
            <person name="Haridas S."/>
            <person name="Kuo A."/>
            <person name="Mondo S."/>
            <person name="Pangilinan J."/>
            <person name="Riley R."/>
            <person name="LaButti K."/>
            <person name="Andreopoulos B."/>
            <person name="Lipzen A."/>
            <person name="Chen C."/>
            <person name="Yan M."/>
            <person name="Daum C."/>
            <person name="Ng V."/>
            <person name="Clum A."/>
            <person name="Steindorff A."/>
            <person name="Ohm R.A."/>
            <person name="Martin F."/>
            <person name="Silar P."/>
            <person name="Natvig D.O."/>
            <person name="Lalanne C."/>
            <person name="Gautier V."/>
            <person name="Ament-Velasquez S.L."/>
            <person name="Kruys A."/>
            <person name="Hutchinson M.I."/>
            <person name="Powell A.J."/>
            <person name="Barry K."/>
            <person name="Miller A.N."/>
            <person name="Grigoriev I.V."/>
            <person name="Debuchy R."/>
            <person name="Gladieux P."/>
            <person name="Hiltunen Thoren M."/>
            <person name="Johannesson H."/>
        </authorList>
    </citation>
    <scope>NUCLEOTIDE SEQUENCE</scope>
    <source>
        <strain evidence="8">CBS 731.68</strain>
    </source>
</reference>
<feature type="transmembrane region" description="Helical" evidence="7">
    <location>
        <begin position="467"/>
        <end position="487"/>
    </location>
</feature>
<keyword evidence="3 7" id="KW-0812">Transmembrane</keyword>
<dbReference type="GO" id="GO:0016020">
    <property type="term" value="C:membrane"/>
    <property type="evidence" value="ECO:0007669"/>
    <property type="project" value="UniProtKB-SubCell"/>
</dbReference>
<evidence type="ECO:0000256" key="1">
    <source>
        <dbReference type="ARBA" id="ARBA00004141"/>
    </source>
</evidence>
<feature type="transmembrane region" description="Helical" evidence="7">
    <location>
        <begin position="595"/>
        <end position="617"/>
    </location>
</feature>
<evidence type="ECO:0000256" key="3">
    <source>
        <dbReference type="ARBA" id="ARBA00022692"/>
    </source>
</evidence>
<feature type="transmembrane region" description="Helical" evidence="7">
    <location>
        <begin position="146"/>
        <end position="165"/>
    </location>
</feature>
<reference evidence="8" key="2">
    <citation type="submission" date="2023-05" db="EMBL/GenBank/DDBJ databases">
        <authorList>
            <consortium name="Lawrence Berkeley National Laboratory"/>
            <person name="Steindorff A."/>
            <person name="Hensen N."/>
            <person name="Bonometti L."/>
            <person name="Westerberg I."/>
            <person name="Brannstrom I.O."/>
            <person name="Guillou S."/>
            <person name="Cros-Aarteil S."/>
            <person name="Calhoun S."/>
            <person name="Haridas S."/>
            <person name="Kuo A."/>
            <person name="Mondo S."/>
            <person name="Pangilinan J."/>
            <person name="Riley R."/>
            <person name="Labutti K."/>
            <person name="Andreopoulos B."/>
            <person name="Lipzen A."/>
            <person name="Chen C."/>
            <person name="Yanf M."/>
            <person name="Daum C."/>
            <person name="Ng V."/>
            <person name="Clum A."/>
            <person name="Ohm R."/>
            <person name="Martin F."/>
            <person name="Silar P."/>
            <person name="Natvig D."/>
            <person name="Lalanne C."/>
            <person name="Gautier V."/>
            <person name="Ament-Velasquez S.L."/>
            <person name="Kruys A."/>
            <person name="Hutchinson M.I."/>
            <person name="Powell A.J."/>
            <person name="Barry K."/>
            <person name="Miller A.N."/>
            <person name="Grigoriev I.V."/>
            <person name="Debuchy R."/>
            <person name="Gladieux P."/>
            <person name="Thoren M.H."/>
            <person name="Johannesson H."/>
        </authorList>
    </citation>
    <scope>NUCLEOTIDE SEQUENCE</scope>
    <source>
        <strain evidence="8">CBS 731.68</strain>
    </source>
</reference>
<feature type="transmembrane region" description="Helical" evidence="7">
    <location>
        <begin position="213"/>
        <end position="232"/>
    </location>
</feature>
<sequence>MSIQPRLPAKDLPEPPAPLKFDSWSPIDYPTLPPNRPLPPRPAMKPADSPKLSQPARPPPLKPQAPLGMNPPTRPGTATSSQVSGSTALRFPGSSKRLSWTSITRRPIKYGQGRYGRVELVPQPSDNPDDPLLTRIQNWPMWRKELNFWSLLITVAITGVTKTIFMTVNAQLTESYLVSYTAVAALTGVPLILSALSGVSCLVASRIWGKRPLYLASLLFVFIGTVWNTNAASSYAQCMAARSFQGLGWGAFDTLVLGSIQDTYFEHERGLRIAIYSIVAVATTWGTPLISGVTSEGPAGFSLQFTILSAFFVVAVPAIALGAPETAFDRTFTVAETPSTATSHYKLSVPLTPRRLFSLETFTNYIVKLKPYAYSSTADLTMLLQAPRAFITPTTAILTLVSLLPHASLWGLATSLSLLFSPLPFVLSPGTIGALFLAPFLLSTAAVAAPVLISYWQARFTVKIHMAALATGSALTFIGILTFGLHLESAMTPPPFSSSSPDQPVSIYALDYLSRRVNLPAASFVLGLLAAGVSLLDAALALPVVRASTAFTGSSHAVATRNTADMLAGGACWRSLAAGVFVVAVPGVVWCWDGLRKFCIGITVAQMVVAAAAGVTAMERSLDCDMKPGNDLFARSQPDVAVNISFHVPRMASAAL</sequence>
<protein>
    <submittedName>
        <fullName evidence="8">MFS general substrate transporter</fullName>
    </submittedName>
</protein>
<dbReference type="AlphaFoldDB" id="A0AAN6U3Q8"/>
<evidence type="ECO:0000313" key="9">
    <source>
        <dbReference type="Proteomes" id="UP001302602"/>
    </source>
</evidence>
<feature type="transmembrane region" description="Helical" evidence="7">
    <location>
        <begin position="390"/>
        <end position="412"/>
    </location>
</feature>
<feature type="transmembrane region" description="Helical" evidence="7">
    <location>
        <begin position="273"/>
        <end position="291"/>
    </location>
</feature>
<dbReference type="SUPFAM" id="SSF103473">
    <property type="entry name" value="MFS general substrate transporter"/>
    <property type="match status" value="1"/>
</dbReference>
<dbReference type="InterPro" id="IPR036259">
    <property type="entry name" value="MFS_trans_sf"/>
</dbReference>
<keyword evidence="4 7" id="KW-1133">Transmembrane helix</keyword>
<feature type="transmembrane region" description="Helical" evidence="7">
    <location>
        <begin position="521"/>
        <end position="545"/>
    </location>
</feature>
<dbReference type="GeneID" id="87827868"/>
<feature type="transmembrane region" description="Helical" evidence="7">
    <location>
        <begin position="432"/>
        <end position="455"/>
    </location>
</feature>
<comment type="similarity">
    <text evidence="2">Belongs to the major facilitator superfamily.</text>
</comment>
<evidence type="ECO:0000256" key="7">
    <source>
        <dbReference type="SAM" id="Phobius"/>
    </source>
</evidence>
<evidence type="ECO:0000256" key="6">
    <source>
        <dbReference type="SAM" id="MobiDB-lite"/>
    </source>
</evidence>
<gene>
    <name evidence="8" type="ORF">N657DRAFT_631871</name>
</gene>
<feature type="transmembrane region" description="Helical" evidence="7">
    <location>
        <begin position="566"/>
        <end position="589"/>
    </location>
</feature>